<dbReference type="PANTHER" id="PTHR30146">
    <property type="entry name" value="LACI-RELATED TRANSCRIPTIONAL REPRESSOR"/>
    <property type="match status" value="1"/>
</dbReference>
<evidence type="ECO:0000313" key="6">
    <source>
        <dbReference type="Proteomes" id="UP000544222"/>
    </source>
</evidence>
<dbReference type="CDD" id="cd06267">
    <property type="entry name" value="PBP1_LacI_sugar_binding-like"/>
    <property type="match status" value="1"/>
</dbReference>
<dbReference type="Pfam" id="PF00356">
    <property type="entry name" value="LacI"/>
    <property type="match status" value="1"/>
</dbReference>
<keyword evidence="3" id="KW-0804">Transcription</keyword>
<evidence type="ECO:0000256" key="3">
    <source>
        <dbReference type="ARBA" id="ARBA00023163"/>
    </source>
</evidence>
<dbReference type="SUPFAM" id="SSF47413">
    <property type="entry name" value="lambda repressor-like DNA-binding domains"/>
    <property type="match status" value="1"/>
</dbReference>
<dbReference type="InterPro" id="IPR046335">
    <property type="entry name" value="LacI/GalR-like_sensor"/>
</dbReference>
<dbReference type="InterPro" id="IPR028082">
    <property type="entry name" value="Peripla_BP_I"/>
</dbReference>
<dbReference type="AlphaFoldDB" id="A0A7W5DU48"/>
<dbReference type="Gene3D" id="1.10.260.40">
    <property type="entry name" value="lambda repressor-like DNA-binding domains"/>
    <property type="match status" value="1"/>
</dbReference>
<dbReference type="Proteomes" id="UP000544222">
    <property type="component" value="Unassembled WGS sequence"/>
</dbReference>
<evidence type="ECO:0000313" key="5">
    <source>
        <dbReference type="EMBL" id="MBB3188263.1"/>
    </source>
</evidence>
<evidence type="ECO:0000259" key="4">
    <source>
        <dbReference type="PROSITE" id="PS50932"/>
    </source>
</evidence>
<keyword evidence="6" id="KW-1185">Reference proteome</keyword>
<dbReference type="EMBL" id="JACHYB010000002">
    <property type="protein sequence ID" value="MBB3188263.1"/>
    <property type="molecule type" value="Genomic_DNA"/>
</dbReference>
<dbReference type="SMART" id="SM00354">
    <property type="entry name" value="HTH_LACI"/>
    <property type="match status" value="1"/>
</dbReference>
<accession>A0A7W5DU48</accession>
<comment type="caution">
    <text evidence="5">The sequence shown here is derived from an EMBL/GenBank/DDBJ whole genome shotgun (WGS) entry which is preliminary data.</text>
</comment>
<proteinExistence type="predicted"/>
<evidence type="ECO:0000256" key="2">
    <source>
        <dbReference type="ARBA" id="ARBA00023125"/>
    </source>
</evidence>
<keyword evidence="1" id="KW-0805">Transcription regulation</keyword>
<sequence length="339" mass="38020">MQGKPTIKDIAKALNIHHTTVSRALRGDSRIKEETCKKVKAYAASIGYVVDQNAVNLRNKTINNIAVIVPNISHNIFSSFIGLITEMADKEGLTVSVFQSKEQFDLEAKVIKTIVRHRVGGVIASVSNETQNGKHFEPLKKFGIPLVFFDRVCEDMSVSKVLVNNYEGAGKAVDYLIEKGYRRIAHLTGRQSINVFRDRHKGYLDGIDRAGLTYRASVSIEKDFEIFDGENAIQNLWNQKEKPDAIFSDSFILSAGVIKQCRQLGIHLPDELGMLTITNDPFSNLILPHQTVMEQPLAELAASSFDLLMKAMKGEQANVHSETRYHAFRMIERDSVRTL</sequence>
<dbReference type="GO" id="GO:0000976">
    <property type="term" value="F:transcription cis-regulatory region binding"/>
    <property type="evidence" value="ECO:0007669"/>
    <property type="project" value="TreeGrafter"/>
</dbReference>
<keyword evidence="2" id="KW-0238">DNA-binding</keyword>
<dbReference type="GO" id="GO:0003700">
    <property type="term" value="F:DNA-binding transcription factor activity"/>
    <property type="evidence" value="ECO:0007669"/>
    <property type="project" value="TreeGrafter"/>
</dbReference>
<organism evidence="5 6">
    <name type="scientific">Microbacter margulisiae</name>
    <dbReference type="NCBI Taxonomy" id="1350067"/>
    <lineage>
        <taxon>Bacteria</taxon>
        <taxon>Pseudomonadati</taxon>
        <taxon>Bacteroidota</taxon>
        <taxon>Bacteroidia</taxon>
        <taxon>Bacteroidales</taxon>
        <taxon>Porphyromonadaceae</taxon>
        <taxon>Microbacter</taxon>
    </lineage>
</organism>
<dbReference type="PROSITE" id="PS50932">
    <property type="entry name" value="HTH_LACI_2"/>
    <property type="match status" value="1"/>
</dbReference>
<dbReference type="InterPro" id="IPR000843">
    <property type="entry name" value="HTH_LacI"/>
</dbReference>
<dbReference type="Gene3D" id="3.40.50.2300">
    <property type="match status" value="2"/>
</dbReference>
<dbReference type="RefSeq" id="WP_183414029.1">
    <property type="nucleotide sequence ID" value="NZ_JACHYB010000002.1"/>
</dbReference>
<feature type="domain" description="HTH lacI-type" evidence="4">
    <location>
        <begin position="5"/>
        <end position="59"/>
    </location>
</feature>
<reference evidence="5 6" key="1">
    <citation type="submission" date="2020-08" db="EMBL/GenBank/DDBJ databases">
        <title>Genomic Encyclopedia of Type Strains, Phase IV (KMG-IV): sequencing the most valuable type-strain genomes for metagenomic binning, comparative biology and taxonomic classification.</title>
        <authorList>
            <person name="Goeker M."/>
        </authorList>
    </citation>
    <scope>NUCLEOTIDE SEQUENCE [LARGE SCALE GENOMIC DNA]</scope>
    <source>
        <strain evidence="5 6">DSM 27471</strain>
    </source>
</reference>
<dbReference type="Pfam" id="PF13377">
    <property type="entry name" value="Peripla_BP_3"/>
    <property type="match status" value="1"/>
</dbReference>
<gene>
    <name evidence="5" type="ORF">FHX64_002461</name>
</gene>
<protein>
    <submittedName>
        <fullName evidence="5">LacI family transcriptional regulator</fullName>
    </submittedName>
</protein>
<dbReference type="PANTHER" id="PTHR30146:SF105">
    <property type="entry name" value="CATABOLITE CONTROL PROTEIN B"/>
    <property type="match status" value="1"/>
</dbReference>
<evidence type="ECO:0000256" key="1">
    <source>
        <dbReference type="ARBA" id="ARBA00023015"/>
    </source>
</evidence>
<dbReference type="SUPFAM" id="SSF53822">
    <property type="entry name" value="Periplasmic binding protein-like I"/>
    <property type="match status" value="1"/>
</dbReference>
<name>A0A7W5DU48_9PORP</name>
<dbReference type="InterPro" id="IPR010982">
    <property type="entry name" value="Lambda_DNA-bd_dom_sf"/>
</dbReference>
<dbReference type="CDD" id="cd01392">
    <property type="entry name" value="HTH_LacI"/>
    <property type="match status" value="1"/>
</dbReference>